<dbReference type="PANTHER" id="PTHR33360">
    <property type="entry name" value="TRANSPOSASE FOR INSERTION SEQUENCE ELEMENT IS200"/>
    <property type="match status" value="1"/>
</dbReference>
<dbReference type="PANTHER" id="PTHR33360:SF2">
    <property type="entry name" value="TRANSPOSASE FOR INSERTION SEQUENCE ELEMENT IS200"/>
    <property type="match status" value="1"/>
</dbReference>
<sequence length="150" mass="17565">MAQSLSRLLVHVVFSTKGREPILVGQMRADLHGYLATTARDKGWECYRVGGVADHVHLAMMQPRTDDLSTMVGHLKRTSTVWLQRQGERTHDFHWQRGFGAFSISASHLDALLRYIDTQEVHHRTMSFQEEMRVLFERYKVAYDERYVWD</sequence>
<evidence type="ECO:0000313" key="3">
    <source>
        <dbReference type="Proteomes" id="UP000475117"/>
    </source>
</evidence>
<evidence type="ECO:0000313" key="2">
    <source>
        <dbReference type="EMBL" id="QQL46428.1"/>
    </source>
</evidence>
<evidence type="ECO:0000259" key="1">
    <source>
        <dbReference type="SMART" id="SM01321"/>
    </source>
</evidence>
<reference evidence="2 3" key="1">
    <citation type="submission" date="2020-12" db="EMBL/GenBank/DDBJ databases">
        <title>Sulforoseuscoccus oceanibium gen. nov., sp. nov., a representative of the phylum Verrucomicrobia with special cytoplasmic membrane, and proposal of Sulforoseuscoccusaceae fam. nov.</title>
        <authorList>
            <person name="Xi F."/>
        </authorList>
    </citation>
    <scope>NUCLEOTIDE SEQUENCE [LARGE SCALE GENOMIC DNA]</scope>
    <source>
        <strain evidence="2 3">T37</strain>
    </source>
</reference>
<dbReference type="Pfam" id="PF01797">
    <property type="entry name" value="Y1_Tnp"/>
    <property type="match status" value="1"/>
</dbReference>
<dbReference type="SMART" id="SM01321">
    <property type="entry name" value="Y1_Tnp"/>
    <property type="match status" value="1"/>
</dbReference>
<dbReference type="GO" id="GO:0003677">
    <property type="term" value="F:DNA binding"/>
    <property type="evidence" value="ECO:0007669"/>
    <property type="project" value="InterPro"/>
</dbReference>
<gene>
    <name evidence="2" type="primary">tnpA</name>
    <name evidence="2" type="ORF">G3M56_013140</name>
</gene>
<dbReference type="SUPFAM" id="SSF143422">
    <property type="entry name" value="Transposase IS200-like"/>
    <property type="match status" value="1"/>
</dbReference>
<accession>A0A6B3L6I4</accession>
<dbReference type="EMBL" id="CP066776">
    <property type="protein sequence ID" value="QQL46428.1"/>
    <property type="molecule type" value="Genomic_DNA"/>
</dbReference>
<dbReference type="NCBIfam" id="NF033573">
    <property type="entry name" value="transpos_IS200"/>
    <property type="match status" value="1"/>
</dbReference>
<dbReference type="AlphaFoldDB" id="A0A6B3L6I4"/>
<dbReference type="Proteomes" id="UP000475117">
    <property type="component" value="Chromosome"/>
</dbReference>
<protein>
    <submittedName>
        <fullName evidence="2">IS200/IS605 family transposase</fullName>
    </submittedName>
</protein>
<dbReference type="Gene3D" id="3.30.70.1290">
    <property type="entry name" value="Transposase IS200-like"/>
    <property type="match status" value="1"/>
</dbReference>
<keyword evidence="3" id="KW-1185">Reference proteome</keyword>
<dbReference type="InterPro" id="IPR036515">
    <property type="entry name" value="Transposase_17_sf"/>
</dbReference>
<dbReference type="KEGG" id="soa:G3M56_013140"/>
<dbReference type="GO" id="GO:0006313">
    <property type="term" value="P:DNA transposition"/>
    <property type="evidence" value="ECO:0007669"/>
    <property type="project" value="InterPro"/>
</dbReference>
<dbReference type="GO" id="GO:0004803">
    <property type="term" value="F:transposase activity"/>
    <property type="evidence" value="ECO:0007669"/>
    <property type="project" value="InterPro"/>
</dbReference>
<proteinExistence type="predicted"/>
<organism evidence="2 3">
    <name type="scientific">Sulfuriroseicoccus oceanibius</name>
    <dbReference type="NCBI Taxonomy" id="2707525"/>
    <lineage>
        <taxon>Bacteria</taxon>
        <taxon>Pseudomonadati</taxon>
        <taxon>Verrucomicrobiota</taxon>
        <taxon>Verrucomicrobiia</taxon>
        <taxon>Verrucomicrobiales</taxon>
        <taxon>Verrucomicrobiaceae</taxon>
        <taxon>Sulfuriroseicoccus</taxon>
    </lineage>
</organism>
<dbReference type="InterPro" id="IPR002686">
    <property type="entry name" value="Transposase_17"/>
</dbReference>
<feature type="domain" description="Transposase IS200-like" evidence="1">
    <location>
        <begin position="5"/>
        <end position="119"/>
    </location>
</feature>
<name>A0A6B3L6I4_9BACT</name>